<keyword evidence="2" id="KW-1185">Reference proteome</keyword>
<evidence type="ECO:0000313" key="2">
    <source>
        <dbReference type="Proteomes" id="UP000887116"/>
    </source>
</evidence>
<accession>A0A8X6FUF0</accession>
<proteinExistence type="predicted"/>
<organism evidence="1 2">
    <name type="scientific">Trichonephila clavata</name>
    <name type="common">Joro spider</name>
    <name type="synonym">Nephila clavata</name>
    <dbReference type="NCBI Taxonomy" id="2740835"/>
    <lineage>
        <taxon>Eukaryota</taxon>
        <taxon>Metazoa</taxon>
        <taxon>Ecdysozoa</taxon>
        <taxon>Arthropoda</taxon>
        <taxon>Chelicerata</taxon>
        <taxon>Arachnida</taxon>
        <taxon>Araneae</taxon>
        <taxon>Araneomorphae</taxon>
        <taxon>Entelegynae</taxon>
        <taxon>Araneoidea</taxon>
        <taxon>Nephilidae</taxon>
        <taxon>Trichonephila</taxon>
    </lineage>
</organism>
<name>A0A8X6FUF0_TRICU</name>
<dbReference type="Proteomes" id="UP000887116">
    <property type="component" value="Unassembled WGS sequence"/>
</dbReference>
<comment type="caution">
    <text evidence="1">The sequence shown here is derived from an EMBL/GenBank/DDBJ whole genome shotgun (WGS) entry which is preliminary data.</text>
</comment>
<gene>
    <name evidence="1" type="ORF">TNCT_382001</name>
</gene>
<reference evidence="1" key="1">
    <citation type="submission" date="2020-07" db="EMBL/GenBank/DDBJ databases">
        <title>Multicomponent nature underlies the extraordinary mechanical properties of spider dragline silk.</title>
        <authorList>
            <person name="Kono N."/>
            <person name="Nakamura H."/>
            <person name="Mori M."/>
            <person name="Yoshida Y."/>
            <person name="Ohtoshi R."/>
            <person name="Malay A.D."/>
            <person name="Moran D.A.P."/>
            <person name="Tomita M."/>
            <person name="Numata K."/>
            <person name="Arakawa K."/>
        </authorList>
    </citation>
    <scope>NUCLEOTIDE SEQUENCE</scope>
</reference>
<protein>
    <submittedName>
        <fullName evidence="1">Uncharacterized protein</fullName>
    </submittedName>
</protein>
<dbReference type="EMBL" id="BMAO01020450">
    <property type="protein sequence ID" value="GFQ67438.1"/>
    <property type="molecule type" value="Genomic_DNA"/>
</dbReference>
<dbReference type="AlphaFoldDB" id="A0A8X6FUF0"/>
<evidence type="ECO:0000313" key="1">
    <source>
        <dbReference type="EMBL" id="GFQ67438.1"/>
    </source>
</evidence>
<sequence length="107" mass="12663">MFLINTLGSTKCHPRWGEKLIDCCHRNANCCHRSLDLSLLKKILFFLHFPSRFPTRANFRGFLHQMNLFNPQTPAEKREHVHYLEYVCQWDKGTQCQTISQIQRLGT</sequence>